<dbReference type="Gene3D" id="3.10.20.30">
    <property type="match status" value="1"/>
</dbReference>
<protein>
    <submittedName>
        <fullName evidence="1">Sulfur carrier protein ThiS</fullName>
    </submittedName>
</protein>
<gene>
    <name evidence="1" type="ORF">Xentx_02840</name>
</gene>
<dbReference type="Pfam" id="PF02597">
    <property type="entry name" value="ThiS"/>
    <property type="match status" value="1"/>
</dbReference>
<dbReference type="AlphaFoldDB" id="A0A1Q5TUZ4"/>
<dbReference type="SUPFAM" id="SSF54285">
    <property type="entry name" value="MoaD/ThiS"/>
    <property type="match status" value="1"/>
</dbReference>
<dbReference type="RefSeq" id="WP_074020874.1">
    <property type="nucleotide sequence ID" value="NZ_CAWMWP010000047.1"/>
</dbReference>
<sequence>MNIIVNDQPMTLNASMTVQQFLEHQLLEHIEHTQSGSALAINQTIIPRSEWQTHQINDGDTILLFQAIAGG</sequence>
<dbReference type="CDD" id="cd00565">
    <property type="entry name" value="Ubl_ThiS"/>
    <property type="match status" value="1"/>
</dbReference>
<dbReference type="InterPro" id="IPR003749">
    <property type="entry name" value="ThiS/MoaD-like"/>
</dbReference>
<dbReference type="PANTHER" id="PTHR34472:SF1">
    <property type="entry name" value="SULFUR CARRIER PROTEIN THIS"/>
    <property type="match status" value="1"/>
</dbReference>
<dbReference type="InterPro" id="IPR010035">
    <property type="entry name" value="Thi_S"/>
</dbReference>
<evidence type="ECO:0000313" key="2">
    <source>
        <dbReference type="Proteomes" id="UP000186277"/>
    </source>
</evidence>
<dbReference type="EMBL" id="MKGR01000023">
    <property type="protein sequence ID" value="OKP04056.1"/>
    <property type="molecule type" value="Genomic_DNA"/>
</dbReference>
<dbReference type="Proteomes" id="UP000186277">
    <property type="component" value="Unassembled WGS sequence"/>
</dbReference>
<dbReference type="InterPro" id="IPR016155">
    <property type="entry name" value="Mopterin_synth/thiamin_S_b"/>
</dbReference>
<keyword evidence="2" id="KW-1185">Reference proteome</keyword>
<evidence type="ECO:0000313" key="1">
    <source>
        <dbReference type="EMBL" id="OKP04056.1"/>
    </source>
</evidence>
<comment type="caution">
    <text evidence="1">The sequence shown here is derived from an EMBL/GenBank/DDBJ whole genome shotgun (WGS) entry which is preliminary data.</text>
</comment>
<dbReference type="PANTHER" id="PTHR34472">
    <property type="entry name" value="SULFUR CARRIER PROTEIN THIS"/>
    <property type="match status" value="1"/>
</dbReference>
<dbReference type="OrthoDB" id="6388078at2"/>
<dbReference type="InterPro" id="IPR012675">
    <property type="entry name" value="Beta-grasp_dom_sf"/>
</dbReference>
<organism evidence="1 2">
    <name type="scientific">Xenorhabdus thuongxuanensis</name>
    <dbReference type="NCBI Taxonomy" id="1873484"/>
    <lineage>
        <taxon>Bacteria</taxon>
        <taxon>Pseudomonadati</taxon>
        <taxon>Pseudomonadota</taxon>
        <taxon>Gammaproteobacteria</taxon>
        <taxon>Enterobacterales</taxon>
        <taxon>Morganellaceae</taxon>
        <taxon>Xenorhabdus</taxon>
    </lineage>
</organism>
<reference evidence="1 2" key="1">
    <citation type="submission" date="2016-09" db="EMBL/GenBank/DDBJ databases">
        <title>Xenorhabdus thuongxuanensis sp. nov. and Xenorhabdus eapokensis sp. nov., isolated from Steinernema species.</title>
        <authorList>
            <person name="Kaempfer P."/>
            <person name="Tobias N.J."/>
            <person name="Phan Ke L."/>
            <person name="Bode H.B."/>
            <person name="Glaeser S.P."/>
        </authorList>
    </citation>
    <scope>NUCLEOTIDE SEQUENCE [LARGE SCALE GENOMIC DNA]</scope>
    <source>
        <strain evidence="1 2">30TX1</strain>
    </source>
</reference>
<dbReference type="NCBIfam" id="TIGR01683">
    <property type="entry name" value="thiS"/>
    <property type="match status" value="1"/>
</dbReference>
<proteinExistence type="predicted"/>
<accession>A0A1Q5TUZ4</accession>
<name>A0A1Q5TUZ4_9GAMM</name>